<evidence type="ECO:0000313" key="1">
    <source>
        <dbReference type="EMBL" id="WDH80459.1"/>
    </source>
</evidence>
<name>A0AAX3MVW2_9BACL</name>
<sequence length="239" mass="27121">MLIDKISEFVLLESMVMIRTRDHTFGGRITYIDGDVFEIALNENKRISLGESIGITIYAEGLITFDTYPIGLYRKHILCILPPPVQKRFFQRRKEVLLPVHQLTCIIERELKSADAGSLSNETDSIGEVKNLSMSEILFAAGSVLGLQRNDRVTLHLGEDLQLQAVVQHIKHSGEQPLYLAELQEVTKSAKQTLKSLMIGQLAIHRNAQIESELEMVDHDNKSDEINSYIFNNYRAIKK</sequence>
<organism evidence="1 3">
    <name type="scientific">Paenibacillus urinalis</name>
    <dbReference type="NCBI Taxonomy" id="521520"/>
    <lineage>
        <taxon>Bacteria</taxon>
        <taxon>Bacillati</taxon>
        <taxon>Bacillota</taxon>
        <taxon>Bacilli</taxon>
        <taxon>Bacillales</taxon>
        <taxon>Paenibacillaceae</taxon>
        <taxon>Paenibacillus</taxon>
    </lineage>
</organism>
<dbReference type="AlphaFoldDB" id="A0AAX3MVW2"/>
<dbReference type="Proteomes" id="UP001221519">
    <property type="component" value="Chromosome"/>
</dbReference>
<evidence type="ECO:0000313" key="2">
    <source>
        <dbReference type="EMBL" id="WDI00144.1"/>
    </source>
</evidence>
<evidence type="ECO:0008006" key="5">
    <source>
        <dbReference type="Google" id="ProtNLM"/>
    </source>
</evidence>
<evidence type="ECO:0000313" key="4">
    <source>
        <dbReference type="Proteomes" id="UP001221519"/>
    </source>
</evidence>
<dbReference type="EMBL" id="CP118108">
    <property type="protein sequence ID" value="WDI00144.1"/>
    <property type="molecule type" value="Genomic_DNA"/>
</dbReference>
<reference evidence="1 4" key="1">
    <citation type="submission" date="2023-02" db="EMBL/GenBank/DDBJ databases">
        <title>Pathogen: clinical or host-associated sample.</title>
        <authorList>
            <person name="Hergert J."/>
            <person name="Casey R."/>
            <person name="Wagner J."/>
            <person name="Young E.L."/>
            <person name="Oakeson K.F."/>
        </authorList>
    </citation>
    <scope>NUCLEOTIDE SEQUENCE</scope>
    <source>
        <strain evidence="2 4">2022CK-00829</strain>
        <strain evidence="1">2022CK-00830</strain>
    </source>
</reference>
<accession>A0AAX3MVW2</accession>
<gene>
    <name evidence="1" type="ORF">PUW23_12855</name>
    <name evidence="2" type="ORF">PUW25_12520</name>
</gene>
<protein>
    <recommendedName>
        <fullName evidence="5">PilZ domain-containing protein</fullName>
    </recommendedName>
</protein>
<proteinExistence type="predicted"/>
<dbReference type="EMBL" id="CP118101">
    <property type="protein sequence ID" value="WDH80459.1"/>
    <property type="molecule type" value="Genomic_DNA"/>
</dbReference>
<keyword evidence="4" id="KW-1185">Reference proteome</keyword>
<dbReference type="RefSeq" id="WP_047911773.1">
    <property type="nucleotide sequence ID" value="NZ_CP118101.1"/>
</dbReference>
<dbReference type="Proteomes" id="UP001220962">
    <property type="component" value="Chromosome"/>
</dbReference>
<evidence type="ECO:0000313" key="3">
    <source>
        <dbReference type="Proteomes" id="UP001220962"/>
    </source>
</evidence>